<evidence type="ECO:0000313" key="2">
    <source>
        <dbReference type="EMBL" id="PKI70804.1"/>
    </source>
</evidence>
<accession>A0A2I0KQN3</accession>
<reference evidence="2 3" key="1">
    <citation type="submission" date="2017-11" db="EMBL/GenBank/DDBJ databases">
        <title>De-novo sequencing of pomegranate (Punica granatum L.) genome.</title>
        <authorList>
            <person name="Akparov Z."/>
            <person name="Amiraslanov A."/>
            <person name="Hajiyeva S."/>
            <person name="Abbasov M."/>
            <person name="Kaur K."/>
            <person name="Hamwieh A."/>
            <person name="Solovyev V."/>
            <person name="Salamov A."/>
            <person name="Braich B."/>
            <person name="Kosarev P."/>
            <person name="Mahmoud A."/>
            <person name="Hajiyev E."/>
            <person name="Babayeva S."/>
            <person name="Izzatullayeva V."/>
            <person name="Mammadov A."/>
            <person name="Mammadov A."/>
            <person name="Sharifova S."/>
            <person name="Ojaghi J."/>
            <person name="Eynullazada K."/>
            <person name="Bayramov B."/>
            <person name="Abdulazimova A."/>
            <person name="Shahmuradov I."/>
        </authorList>
    </citation>
    <scope>NUCLEOTIDE SEQUENCE [LARGE SCALE GENOMIC DNA]</scope>
    <source>
        <strain evidence="3">cv. AG2017</strain>
        <tissue evidence="2">Leaf</tissue>
    </source>
</reference>
<proteinExistence type="predicted"/>
<dbReference type="Proteomes" id="UP000233551">
    <property type="component" value="Unassembled WGS sequence"/>
</dbReference>
<gene>
    <name evidence="2" type="ORF">CRG98_008799</name>
</gene>
<dbReference type="EMBL" id="PGOL01000428">
    <property type="protein sequence ID" value="PKI70804.1"/>
    <property type="molecule type" value="Genomic_DNA"/>
</dbReference>
<organism evidence="2 3">
    <name type="scientific">Punica granatum</name>
    <name type="common">Pomegranate</name>
    <dbReference type="NCBI Taxonomy" id="22663"/>
    <lineage>
        <taxon>Eukaryota</taxon>
        <taxon>Viridiplantae</taxon>
        <taxon>Streptophyta</taxon>
        <taxon>Embryophyta</taxon>
        <taxon>Tracheophyta</taxon>
        <taxon>Spermatophyta</taxon>
        <taxon>Magnoliopsida</taxon>
        <taxon>eudicotyledons</taxon>
        <taxon>Gunneridae</taxon>
        <taxon>Pentapetalae</taxon>
        <taxon>rosids</taxon>
        <taxon>malvids</taxon>
        <taxon>Myrtales</taxon>
        <taxon>Lythraceae</taxon>
        <taxon>Punica</taxon>
    </lineage>
</organism>
<name>A0A2I0KQN3_PUNGR</name>
<keyword evidence="3" id="KW-1185">Reference proteome</keyword>
<evidence type="ECO:0000256" key="1">
    <source>
        <dbReference type="SAM" id="MobiDB-lite"/>
    </source>
</evidence>
<evidence type="ECO:0000313" key="3">
    <source>
        <dbReference type="Proteomes" id="UP000233551"/>
    </source>
</evidence>
<feature type="region of interest" description="Disordered" evidence="1">
    <location>
        <begin position="95"/>
        <end position="118"/>
    </location>
</feature>
<comment type="caution">
    <text evidence="2">The sequence shown here is derived from an EMBL/GenBank/DDBJ whole genome shotgun (WGS) entry which is preliminary data.</text>
</comment>
<dbReference type="AlphaFoldDB" id="A0A2I0KQN3"/>
<sequence>MWTHVGARMCAFGSRGLGVSIFPWGRMTDTREKESPLIILRPEGRGQISYPVELGSHVLTLVGIPFWPTGSRHEDSRPKLELLFVTRQSEANARTWEHGLQKGSRVLQKAQEGSQKGR</sequence>
<protein>
    <submittedName>
        <fullName evidence="2">Uncharacterized protein</fullName>
    </submittedName>
</protein>